<comment type="subcellular location">
    <subcellularLocation>
        <location evidence="3">Cytoplasm</location>
        <location evidence="3">Cell cortex</location>
    </subcellularLocation>
    <subcellularLocation>
        <location evidence="1">Cytoplasm</location>
        <location evidence="1">Cytoskeleton</location>
        <location evidence="1">Microtubule organizing center</location>
        <location evidence="1">Centrosome</location>
    </subcellularLocation>
    <subcellularLocation>
        <location evidence="2">Cytoplasm</location>
        <location evidence="2">Cytoskeleton</location>
        <location evidence="2">Stress fiber</location>
    </subcellularLocation>
    <subcellularLocation>
        <location evidence="4">Cytoplasm</location>
        <location evidence="4">Myofibril</location>
    </subcellularLocation>
</comment>
<evidence type="ECO:0000256" key="9">
    <source>
        <dbReference type="ARBA" id="ARBA00022990"/>
    </source>
</evidence>
<gene>
    <name evidence="16" type="ORF">TCLT_LOCUS5010</name>
</gene>
<evidence type="ECO:0000256" key="11">
    <source>
        <dbReference type="ARBA" id="ARBA00023212"/>
    </source>
</evidence>
<dbReference type="Proteomes" id="UP000276776">
    <property type="component" value="Unassembled WGS sequence"/>
</dbReference>
<reference evidence="18" key="1">
    <citation type="submission" date="2016-04" db="UniProtKB">
        <authorList>
            <consortium name="WormBaseParasite"/>
        </authorList>
    </citation>
    <scope>IDENTIFICATION</scope>
</reference>
<keyword evidence="6" id="KW-1017">Isopeptide bond</keyword>
<dbReference type="PANTHER" id="PTHR13034:SF2">
    <property type="entry name" value="DYNACTIN SUBUNIT 4"/>
    <property type="match status" value="1"/>
</dbReference>
<keyword evidence="8" id="KW-0832">Ubl conjugation</keyword>
<dbReference type="GO" id="GO:0001725">
    <property type="term" value="C:stress fiber"/>
    <property type="evidence" value="ECO:0007669"/>
    <property type="project" value="UniProtKB-SubCell"/>
</dbReference>
<evidence type="ECO:0000313" key="18">
    <source>
        <dbReference type="WBParaSite" id="TCLT_0000502101-mRNA-1"/>
    </source>
</evidence>
<keyword evidence="10" id="KW-0175">Coiled coil</keyword>
<evidence type="ECO:0000256" key="10">
    <source>
        <dbReference type="ARBA" id="ARBA00023054"/>
    </source>
</evidence>
<evidence type="ECO:0000256" key="13">
    <source>
        <dbReference type="ARBA" id="ARBA00034864"/>
    </source>
</evidence>
<evidence type="ECO:0000256" key="7">
    <source>
        <dbReference type="ARBA" id="ARBA00022553"/>
    </source>
</evidence>
<keyword evidence="5" id="KW-0963">Cytoplasm</keyword>
<keyword evidence="11" id="KW-0206">Cytoskeleton</keyword>
<dbReference type="GO" id="GO:0005869">
    <property type="term" value="C:dynactin complex"/>
    <property type="evidence" value="ECO:0007669"/>
    <property type="project" value="InterPro"/>
</dbReference>
<evidence type="ECO:0000256" key="1">
    <source>
        <dbReference type="ARBA" id="ARBA00004300"/>
    </source>
</evidence>
<dbReference type="InterPro" id="IPR008603">
    <property type="entry name" value="DCTN4"/>
</dbReference>
<evidence type="ECO:0000256" key="6">
    <source>
        <dbReference type="ARBA" id="ARBA00022499"/>
    </source>
</evidence>
<reference evidence="16 17" key="2">
    <citation type="submission" date="2018-11" db="EMBL/GenBank/DDBJ databases">
        <authorList>
            <consortium name="Pathogen Informatics"/>
        </authorList>
    </citation>
    <scope>NUCLEOTIDE SEQUENCE [LARGE SCALE GENOMIC DNA]</scope>
</reference>
<dbReference type="PANTHER" id="PTHR13034">
    <property type="entry name" value="DYNACTIN P62 SUBUNIT"/>
    <property type="match status" value="1"/>
</dbReference>
<keyword evidence="9" id="KW-0007">Acetylation</keyword>
<keyword evidence="17" id="KW-1185">Reference proteome</keyword>
<accession>A0A158RBM3</accession>
<comment type="similarity">
    <text evidence="12">Belongs to the dynactin subunit 4 family.</text>
</comment>
<evidence type="ECO:0000256" key="12">
    <source>
        <dbReference type="ARBA" id="ARBA00034776"/>
    </source>
</evidence>
<evidence type="ECO:0000313" key="16">
    <source>
        <dbReference type="EMBL" id="VDN02204.1"/>
    </source>
</evidence>
<sequence length="1367" mass="154462">MTALFSIEQVKYECSCGEWESLNRLYFCRHCSSIRCLFCVSYEMDTSFCPSCLDNVSPGEARQKKNRCWNCYQCPICGVGVVVRASNDAYHLSCNTCRWTTTDSDIPDSTSSTLWPEYEFEDEQLLSAFLERMRNYAVVERADRERHKYTRRSSMGNVLSDRFGLQTMYNRRKAALAERTDKKFPVLEATADVPELDDSIFSENKIDVGSIATLIQQIKQPLANGRPLFPIKTPLAGRHSVRCKQCEHSLCKGEYSPTSIKFKIQVLAGNYVPDIRLSRQASLVVNQCCPLFLTVSNFSMSLTQVVIMPEMREDETYVKCESFVIELSIPNRDDTVEWSETSDININESEGMIVFRRRHRVGIRLNVFSVEGENRKLALTLKYKNSSSSFEHKNDQAWLEHRVCVFLDEAKGTEITDAVLRSKMGDEKFGHALHDDLTMTAICKGTFQKIKQKESEGNLRMHFNRRAWRYRIDDDDDAKRESAQQCAYVSRRTQLACKNYRLPSELTSEGFCEVHTHFFQQLAQYAVAEQQRTERFLLNKPQDPSEMQTLMTVKDWSCTEQDMLNDLFLDDDDEDPLKNAGVWTDEEVLRCQFAALERKLLCIRNFRKLIAEKTRRLIASHSESGEKSEAKETRLVGDERSLMIECANKKYHCHSKKKQHWLRKLKARLAWDGSEEHKLDYLKTDDLNIQCSHYSIPDEDHVHTKLQLNDGYDDKTAIRPNSVTSSQLVEESTDVSHVVKCLLYDLCEQVEQALESGDNLLVSLDSNIVGRRCSNWALPKLSCCVEHVYNDPQQNLFAPCLECGLLGLNFEDGLNFCFRHMGKRKQASSNTLEQRKAITLQQGVFSTNNDLKTNITAPKEQLQCPVRIQTGQNALDLPSGEGSVAGSSRHPIKYVVIDERDGKRGTNQKVQLSNRGALRHATDVSQTTSINKIWLEENMNSCARTRPFTTENFPQNKTRRTAVSRFPLPDSREYLGNNFLTPSICRSQEQVSKTMVHELLSGGPSKAAASASQLSSRRITTPLSSFVSKIGQRRLLLNSLLFRPVSNFPFNKSVVEAPETISLGSTSNAVTPMSANSTYSNVRPVVQRPVIFCALSVPGQPVRFAPRYIATVARPLPNWRNRSTISLDNRIRRAPSNVVSPMDYSCRAPVPKIPAPFRRRDERQFVGGNARSRLVAIDSLSYTAPRIYPRPTPPQTLRREVAKPVTGRARLTSEAKAPSTAETLETAAAVASIAADLAPSEDKDDEPDEMIGRIDGPSSSWQKSEVEKPSVSQKVGFEKRMRVGLVERNSQIRNIFFCREIEQRGSSGIGSKRVAPLLSRQSSGEGTEDGLAVLALAAASRAVVSDEPSPVKKLKYDQLGLEKEGDD</sequence>
<dbReference type="GO" id="GO:0005813">
    <property type="term" value="C:centrosome"/>
    <property type="evidence" value="ECO:0007669"/>
    <property type="project" value="UniProtKB-SubCell"/>
</dbReference>
<evidence type="ECO:0000256" key="5">
    <source>
        <dbReference type="ARBA" id="ARBA00022490"/>
    </source>
</evidence>
<evidence type="ECO:0000256" key="14">
    <source>
        <dbReference type="ARBA" id="ARBA00093507"/>
    </source>
</evidence>
<dbReference type="Pfam" id="PF05502">
    <property type="entry name" value="Dynactin_p62"/>
    <property type="match status" value="2"/>
</dbReference>
<dbReference type="EMBL" id="UYYF01004315">
    <property type="protein sequence ID" value="VDN02204.1"/>
    <property type="molecule type" value="Genomic_DNA"/>
</dbReference>
<dbReference type="OrthoDB" id="283815at2759"/>
<evidence type="ECO:0000256" key="4">
    <source>
        <dbReference type="ARBA" id="ARBA00004657"/>
    </source>
</evidence>
<evidence type="ECO:0000313" key="17">
    <source>
        <dbReference type="Proteomes" id="UP000276776"/>
    </source>
</evidence>
<dbReference type="OMA" id="QVKYECS"/>
<dbReference type="WBParaSite" id="TCLT_0000502101-mRNA-1">
    <property type="protein sequence ID" value="TCLT_0000502101-mRNA-1"/>
    <property type="gene ID" value="TCLT_0000502101"/>
</dbReference>
<evidence type="ECO:0000256" key="15">
    <source>
        <dbReference type="SAM" id="MobiDB-lite"/>
    </source>
</evidence>
<name>A0A158RBM3_THECL</name>
<organism evidence="18">
    <name type="scientific">Thelazia callipaeda</name>
    <name type="common">Oriental eyeworm</name>
    <name type="synonym">Parasitic nematode</name>
    <dbReference type="NCBI Taxonomy" id="103827"/>
    <lineage>
        <taxon>Eukaryota</taxon>
        <taxon>Metazoa</taxon>
        <taxon>Ecdysozoa</taxon>
        <taxon>Nematoda</taxon>
        <taxon>Chromadorea</taxon>
        <taxon>Rhabditida</taxon>
        <taxon>Spirurina</taxon>
        <taxon>Spiruromorpha</taxon>
        <taxon>Thelazioidea</taxon>
        <taxon>Thelaziidae</taxon>
        <taxon>Thelazia</taxon>
    </lineage>
</organism>
<evidence type="ECO:0000256" key="2">
    <source>
        <dbReference type="ARBA" id="ARBA00004529"/>
    </source>
</evidence>
<dbReference type="GO" id="GO:0005938">
    <property type="term" value="C:cell cortex"/>
    <property type="evidence" value="ECO:0007669"/>
    <property type="project" value="UniProtKB-SubCell"/>
</dbReference>
<dbReference type="STRING" id="103827.A0A158RBM3"/>
<evidence type="ECO:0000256" key="3">
    <source>
        <dbReference type="ARBA" id="ARBA00004544"/>
    </source>
</evidence>
<proteinExistence type="inferred from homology"/>
<protein>
    <recommendedName>
        <fullName evidence="13">Dynactin subunit 4</fullName>
    </recommendedName>
</protein>
<evidence type="ECO:0000256" key="8">
    <source>
        <dbReference type="ARBA" id="ARBA00022843"/>
    </source>
</evidence>
<dbReference type="GO" id="GO:0030016">
    <property type="term" value="C:myofibril"/>
    <property type="evidence" value="ECO:0007669"/>
    <property type="project" value="UniProtKB-SubCell"/>
</dbReference>
<feature type="region of interest" description="Disordered" evidence="15">
    <location>
        <begin position="1236"/>
        <end position="1273"/>
    </location>
</feature>
<feature type="region of interest" description="Disordered" evidence="15">
    <location>
        <begin position="1186"/>
        <end position="1223"/>
    </location>
</feature>
<comment type="subunit">
    <text evidence="14">Subunit of dynactin, a multiprotein complex part of a tripartite complex with dynein and a adapter, such as BICDL1, BICD2 or HOOK3. The dynactin complex is built around ACTR1A/ACTB filament and consists of an actin-related filament composed of a shoulder domain, a pointed end and a barbed end. Its length is defined by its flexible shoulder domain. The soulder is composed of 2 DCTN1 subunits, 4 DCTN2 and 2 DCTN3. The 4 DCNT2 (via N-terminus) bind the ACTR1A filament and act as molecular rulers to determine the length. The pointed end is important for binding dynein-dynactin cargo adapters. Consists of 4 subunits: ACTR10, DCNT4, DCTN5 and DCTN6. The barbed end is composed of a CAPZA1:CAPZB heterodimers, which binds ACTR1A/ACTB filament and dynactin and stabilizes dynactin. Interacts with ATP7B, but not ATP7A, in a copper-dependent manner. Interacts with ANK2; this interaction is required for localization at costameres. Interacts with N4BP2L1.</text>
</comment>
<keyword evidence="7" id="KW-0597">Phosphoprotein</keyword>